<keyword evidence="2" id="KW-1185">Reference proteome</keyword>
<reference evidence="1 2" key="1">
    <citation type="submission" date="2023-07" db="EMBL/GenBank/DDBJ databases">
        <title>Sorghum-associated microbial communities from plants grown in Nebraska, USA.</title>
        <authorList>
            <person name="Schachtman D."/>
        </authorList>
    </citation>
    <scope>NUCLEOTIDE SEQUENCE [LARGE SCALE GENOMIC DNA]</scope>
    <source>
        <strain evidence="1 2">3773</strain>
    </source>
</reference>
<comment type="caution">
    <text evidence="1">The sequence shown here is derived from an EMBL/GenBank/DDBJ whole genome shotgun (WGS) entry which is preliminary data.</text>
</comment>
<protein>
    <submittedName>
        <fullName evidence="1">Gliding motility-associated-like protein</fullName>
    </submittedName>
</protein>
<dbReference type="Proteomes" id="UP001255185">
    <property type="component" value="Unassembled WGS sequence"/>
</dbReference>
<dbReference type="RefSeq" id="WP_310027012.1">
    <property type="nucleotide sequence ID" value="NZ_JAVDVI010000010.1"/>
</dbReference>
<proteinExistence type="predicted"/>
<accession>A0ABU1TRF3</accession>
<gene>
    <name evidence="1" type="ORF">J2X31_002460</name>
</gene>
<evidence type="ECO:0000313" key="1">
    <source>
        <dbReference type="EMBL" id="MDR6968437.1"/>
    </source>
</evidence>
<dbReference type="EMBL" id="JAVDVI010000010">
    <property type="protein sequence ID" value="MDR6968437.1"/>
    <property type="molecule type" value="Genomic_DNA"/>
</dbReference>
<dbReference type="NCBIfam" id="TIGR04131">
    <property type="entry name" value="Bac_Flav_CTERM"/>
    <property type="match status" value="1"/>
</dbReference>
<dbReference type="InterPro" id="IPR026341">
    <property type="entry name" value="T9SS_type_B"/>
</dbReference>
<organism evidence="1 2">
    <name type="scientific">Flavobacterium arsenatis</name>
    <dbReference type="NCBI Taxonomy" id="1484332"/>
    <lineage>
        <taxon>Bacteria</taxon>
        <taxon>Pseudomonadati</taxon>
        <taxon>Bacteroidota</taxon>
        <taxon>Flavobacteriia</taxon>
        <taxon>Flavobacteriales</taxon>
        <taxon>Flavobacteriaceae</taxon>
        <taxon>Flavobacterium</taxon>
    </lineage>
</organism>
<evidence type="ECO:0000313" key="2">
    <source>
        <dbReference type="Proteomes" id="UP001255185"/>
    </source>
</evidence>
<dbReference type="Pfam" id="PF13585">
    <property type="entry name" value="CHU_C"/>
    <property type="match status" value="1"/>
</dbReference>
<name>A0ABU1TRF3_9FLAO</name>
<sequence>MRFIQLHTKIGFILFFLIVFQSNSFGQDFEWVYNTLKTNSANDLGGYSSISDLLIDDQDNMYIAIDCDGLQDFSNGAGSLVFDTGLLHSFIVKLDKNKNIIWFRRFNFNVNTSAMRLYLDANQNLLITVYTYNIFGSSYIDLNPDPGQQETLIDPTIPTPTNYNSSAIIKLNSDGNYLNGKYYQNSSFGRLLFDSNQNIIAGVSERIQNFPMLAIHKAKVLKLDENLNEIWVNELDAPASTISKLTIESNDDIILIGRYTNFINFGGENYQNDSSLFKGKISSDGNEEWFLELPFFIYQNNPSIVNDKLYFSSGYDASSTFVFQNTTIANLPFEEGNGHPVVIFTTDLDENYISHLTLSGLNDTYVADIFSFTVNEFDEFIITSKTNDRLSIKNSDNEEIASIISDEKTILLKMSASLELINYIELDHDVRELQVDSENNIIMYGRFRWIVDFDPHAINEYIIESNGREKLFLLKLNYCEAFPPTGDDLIFCSGENPTVADLKANEYNVSWYASLNSTVKLENNIPLEDGQTYYAEKNEERNCPQVVGRLAVLVTIIPNPPPPTLASIQPCYTSNLRLEDVNVEGTNIAFYETLTTKVKLSTTTAVDPNATYYMSQTVSGCESERVPFNIPAQSSVAVTDYTLNLCDSDRNNFEQLNLSNYISFLLDGNPNDYNISYHNSLVDAENGSNPIQNFEAFQANAQNIYVRFLYNDYSCYQIATLTISLIFPPEITEIITKDGTVANNSITVLPANPQYLYSIDGIHYQTSNVFENVLAGEYLVYVKDVLEACAEVTEQVYLLTYPRFFTPNGDGYNDFWKIKYAQFQFAVDVEIYDRYGNLLTSFDKNSPGWDGKYNGENLPSTDYWFKVTRFLDKKVIHKGHFSLKR</sequence>